<protein>
    <submittedName>
        <fullName evidence="1">Cell surface protein, putative</fullName>
    </submittedName>
</protein>
<dbReference type="InParanoid" id="A2EDL5"/>
<dbReference type="SMR" id="A2EDL5"/>
<dbReference type="VEuPathDB" id="TrichDB:TVAGG3_0906120"/>
<dbReference type="Proteomes" id="UP000001542">
    <property type="component" value="Unassembled WGS sequence"/>
</dbReference>
<accession>A2EDL5</accession>
<gene>
    <name evidence="1" type="ORF">TVAG_133380</name>
</gene>
<reference evidence="1" key="2">
    <citation type="journal article" date="2007" name="Science">
        <title>Draft genome sequence of the sexually transmitted pathogen Trichomonas vaginalis.</title>
        <authorList>
            <person name="Carlton J.M."/>
            <person name="Hirt R.P."/>
            <person name="Silva J.C."/>
            <person name="Delcher A.L."/>
            <person name="Schatz M."/>
            <person name="Zhao Q."/>
            <person name="Wortman J.R."/>
            <person name="Bidwell S.L."/>
            <person name="Alsmark U.C.M."/>
            <person name="Besteiro S."/>
            <person name="Sicheritz-Ponten T."/>
            <person name="Noel C.J."/>
            <person name="Dacks J.B."/>
            <person name="Foster P.G."/>
            <person name="Simillion C."/>
            <person name="Van de Peer Y."/>
            <person name="Miranda-Saavedra D."/>
            <person name="Barton G.J."/>
            <person name="Westrop G.D."/>
            <person name="Mueller S."/>
            <person name="Dessi D."/>
            <person name="Fiori P.L."/>
            <person name="Ren Q."/>
            <person name="Paulsen I."/>
            <person name="Zhang H."/>
            <person name="Bastida-Corcuera F.D."/>
            <person name="Simoes-Barbosa A."/>
            <person name="Brown M.T."/>
            <person name="Hayes R.D."/>
            <person name="Mukherjee M."/>
            <person name="Okumura C.Y."/>
            <person name="Schneider R."/>
            <person name="Smith A.J."/>
            <person name="Vanacova S."/>
            <person name="Villalvazo M."/>
            <person name="Haas B.J."/>
            <person name="Pertea M."/>
            <person name="Feldblyum T.V."/>
            <person name="Utterback T.R."/>
            <person name="Shu C.L."/>
            <person name="Osoegawa K."/>
            <person name="de Jong P.J."/>
            <person name="Hrdy I."/>
            <person name="Horvathova L."/>
            <person name="Zubacova Z."/>
            <person name="Dolezal P."/>
            <person name="Malik S.B."/>
            <person name="Logsdon J.M. Jr."/>
            <person name="Henze K."/>
            <person name="Gupta A."/>
            <person name="Wang C.C."/>
            <person name="Dunne R.L."/>
            <person name="Upcroft J.A."/>
            <person name="Upcroft P."/>
            <person name="White O."/>
            <person name="Salzberg S.L."/>
            <person name="Tang P."/>
            <person name="Chiu C.-H."/>
            <person name="Lee Y.-S."/>
            <person name="Embley T.M."/>
            <person name="Coombs G.H."/>
            <person name="Mottram J.C."/>
            <person name="Tachezy J."/>
            <person name="Fraser-Liggett C.M."/>
            <person name="Johnson P.J."/>
        </authorList>
    </citation>
    <scope>NUCLEOTIDE SEQUENCE [LARGE SCALE GENOMIC DNA]</scope>
    <source>
        <strain evidence="1">G3</strain>
    </source>
</reference>
<dbReference type="RefSeq" id="XP_001321503.1">
    <property type="nucleotide sequence ID" value="XM_001321468.1"/>
</dbReference>
<keyword evidence="2" id="KW-1185">Reference proteome</keyword>
<dbReference type="KEGG" id="tva:4767196"/>
<dbReference type="InterPro" id="IPR026906">
    <property type="entry name" value="LRR_5"/>
</dbReference>
<evidence type="ECO:0000313" key="2">
    <source>
        <dbReference type="Proteomes" id="UP000001542"/>
    </source>
</evidence>
<dbReference type="InterPro" id="IPR053139">
    <property type="entry name" value="Surface_bspA-like"/>
</dbReference>
<dbReference type="AlphaFoldDB" id="A2EDL5"/>
<dbReference type="PANTHER" id="PTHR45661">
    <property type="entry name" value="SURFACE ANTIGEN"/>
    <property type="match status" value="1"/>
</dbReference>
<dbReference type="Gene3D" id="3.80.10.10">
    <property type="entry name" value="Ribonuclease Inhibitor"/>
    <property type="match status" value="1"/>
</dbReference>
<organism evidence="1 2">
    <name type="scientific">Trichomonas vaginalis (strain ATCC PRA-98 / G3)</name>
    <dbReference type="NCBI Taxonomy" id="412133"/>
    <lineage>
        <taxon>Eukaryota</taxon>
        <taxon>Metamonada</taxon>
        <taxon>Parabasalia</taxon>
        <taxon>Trichomonadida</taxon>
        <taxon>Trichomonadidae</taxon>
        <taxon>Trichomonas</taxon>
    </lineage>
</organism>
<dbReference type="VEuPathDB" id="TrichDB:TVAG_133380"/>
<evidence type="ECO:0000313" key="1">
    <source>
        <dbReference type="EMBL" id="EAY09280.1"/>
    </source>
</evidence>
<reference evidence="1" key="1">
    <citation type="submission" date="2006-10" db="EMBL/GenBank/DDBJ databases">
        <authorList>
            <person name="Amadeo P."/>
            <person name="Zhao Q."/>
            <person name="Wortman J."/>
            <person name="Fraser-Liggett C."/>
            <person name="Carlton J."/>
        </authorList>
    </citation>
    <scope>NUCLEOTIDE SEQUENCE</scope>
    <source>
        <strain evidence="1">G3</strain>
    </source>
</reference>
<dbReference type="PANTHER" id="PTHR45661:SF3">
    <property type="entry name" value="IG-LIKE DOMAIN-CONTAINING PROTEIN"/>
    <property type="match status" value="1"/>
</dbReference>
<dbReference type="STRING" id="5722.A2EDL5"/>
<dbReference type="InterPro" id="IPR032675">
    <property type="entry name" value="LRR_dom_sf"/>
</dbReference>
<dbReference type="Pfam" id="PF13306">
    <property type="entry name" value="LRR_5"/>
    <property type="match status" value="1"/>
</dbReference>
<sequence length="173" mass="19350">MTFDANSDFTINNLFEQINTNNIDTINIKGDVTEINYFLGVEFIKNVNINTDHTVTLSDSLFYGSRNIESVTCTNNIVVGPKCFEQSTIRNIDFTKITEIGEDAFRNCYNIKNTDLKVLTDIGPSAFASSGLESVMIPSTISKIPDHCFYQCPNLTNVEFKGPVDIDQYAFAD</sequence>
<dbReference type="SUPFAM" id="SSF52058">
    <property type="entry name" value="L domain-like"/>
    <property type="match status" value="1"/>
</dbReference>
<proteinExistence type="predicted"/>
<name>A2EDL5_TRIV3</name>
<dbReference type="EMBL" id="DS113361">
    <property type="protein sequence ID" value="EAY09280.1"/>
    <property type="molecule type" value="Genomic_DNA"/>
</dbReference>